<dbReference type="PANTHER" id="PTHR48043">
    <property type="entry name" value="EG:EG0003.4 PROTEIN-RELATED"/>
    <property type="match status" value="1"/>
</dbReference>
<dbReference type="FunFam" id="3.40.50.2000:FF:000050">
    <property type="entry name" value="UDP-glucuronosyltransferase"/>
    <property type="match status" value="1"/>
</dbReference>
<evidence type="ECO:0000256" key="1">
    <source>
        <dbReference type="ARBA" id="ARBA00009995"/>
    </source>
</evidence>
<keyword evidence="3" id="KW-0808">Transferase</keyword>
<dbReference type="InterPro" id="IPR002213">
    <property type="entry name" value="UDP_glucos_trans"/>
</dbReference>
<keyword evidence="5" id="KW-0732">Signal</keyword>
<dbReference type="PANTHER" id="PTHR48043:SF114">
    <property type="entry name" value="IP04436P-RELATED"/>
    <property type="match status" value="1"/>
</dbReference>
<feature type="chain" id="PRO_5007300065" evidence="5">
    <location>
        <begin position="19"/>
        <end position="791"/>
    </location>
</feature>
<dbReference type="InterPro" id="IPR050271">
    <property type="entry name" value="UDP-glycosyltransferase"/>
</dbReference>
<dbReference type="OMA" id="WILMEAL"/>
<dbReference type="Gene3D" id="3.40.50.2000">
    <property type="entry name" value="Glycogen Phosphorylase B"/>
    <property type="match status" value="2"/>
</dbReference>
<keyword evidence="4" id="KW-0472">Membrane</keyword>
<dbReference type="AlphaFoldDB" id="A0A139WIW7"/>
<dbReference type="EMBL" id="KQ971338">
    <property type="protein sequence ID" value="KYB27856.1"/>
    <property type="molecule type" value="Genomic_DNA"/>
</dbReference>
<feature type="signal peptide" evidence="5">
    <location>
        <begin position="1"/>
        <end position="18"/>
    </location>
</feature>
<dbReference type="Proteomes" id="UP000007266">
    <property type="component" value="Linkage group 4"/>
</dbReference>
<dbReference type="PROSITE" id="PS00375">
    <property type="entry name" value="UDPGT"/>
    <property type="match status" value="1"/>
</dbReference>
<evidence type="ECO:0000256" key="3">
    <source>
        <dbReference type="ARBA" id="ARBA00022679"/>
    </source>
</evidence>
<evidence type="ECO:0000256" key="2">
    <source>
        <dbReference type="ARBA" id="ARBA00022676"/>
    </source>
</evidence>
<dbReference type="FunFam" id="3.40.50.2000:FF:000144">
    <property type="entry name" value="UDP-glucuronosyltransferase"/>
    <property type="match status" value="2"/>
</dbReference>
<organism evidence="6 7">
    <name type="scientific">Tribolium castaneum</name>
    <name type="common">Red flour beetle</name>
    <dbReference type="NCBI Taxonomy" id="7070"/>
    <lineage>
        <taxon>Eukaryota</taxon>
        <taxon>Metazoa</taxon>
        <taxon>Ecdysozoa</taxon>
        <taxon>Arthropoda</taxon>
        <taxon>Hexapoda</taxon>
        <taxon>Insecta</taxon>
        <taxon>Pterygota</taxon>
        <taxon>Neoptera</taxon>
        <taxon>Endopterygota</taxon>
        <taxon>Coleoptera</taxon>
        <taxon>Polyphaga</taxon>
        <taxon>Cucujiformia</taxon>
        <taxon>Tenebrionidae</taxon>
        <taxon>Tenebrionidae incertae sedis</taxon>
        <taxon>Tribolium</taxon>
    </lineage>
</organism>
<keyword evidence="7" id="KW-1185">Reference proteome</keyword>
<gene>
    <name evidence="6" type="primary">AUGUSTUS-3.0.2_30780</name>
    <name evidence="6" type="ORF">TcasGA2_TC030780</name>
</gene>
<sequence>MCLKFIILFLNCVFLAESYKILALFPHPGKSHVDVFLPLTKGLALRGHDVTVVSHFPLPTPMPKYTDVRLGDDTTPLVNILDIDDYQGRRTRKWLEPYLLHQIAQHSCEIGYQSKPLRDFIKRNETFDLIIAEFFNSNCFLGLGHKFKAPLIGISSSTIMYWMNERFGNPSHPAYIPNNLLDFSDKLSFFERIENLLVGLVHQAFFTYYASRNDEQIARKYLGQDLPPIENVIMNSSLLLVNTHFSLNLPRALVPAVVEVGGIHINKIKALPRGIIYAVKCSMLIQVVVLLKILLSVHSYTILALFPHRGKSHANVFLTLTQALAKKGHEVTAISYFPLKTPLPNYIDITLGNSSSHFIDRINLNDYQGLRTERWFILRTLNNFSLGMCQQDLSSPSLGDFLKSGPKFDVVLTEYFNCDCFLSVLHKFKSPVIGVSSSTVMHWTNEIFANPTNPAYVPNNLLNFSDRMAFWERVENFVLGLWQTFYYEFFMLPDGEEIAKRFHNFASLRDIVFNSSLLLVNSHFTLNLPRPLVPAVVEIGGVHIVGVEKLPQNLEKWINESAHGVIYFSLGSMIKGHTFPDEKRSEFLKAFGRLPQRVLWKWENETMSGKPDNVMIQKWMPQLDILCHPNVKAFISHGGLLGTTEAVHCGVPVVVMPQYGDQFTNARALEANGGGVILHLSEATEERIYDALKTILDPRFQKQAKELSARFRDRPLPPLETAIYWVEYVARHRGAHHMRTAAVDMPLYKYLLLDVIAFLVLVAGLLFALFFYATRAILRKLFTKRDKQKTN</sequence>
<name>A0A139WIW7_TRICA</name>
<dbReference type="InParanoid" id="A0A139WIW7"/>
<keyword evidence="4" id="KW-0812">Transmembrane</keyword>
<evidence type="ECO:0000313" key="6">
    <source>
        <dbReference type="EMBL" id="KYB27856.1"/>
    </source>
</evidence>
<reference evidence="6 7" key="1">
    <citation type="journal article" date="2008" name="Nature">
        <title>The genome of the model beetle and pest Tribolium castaneum.</title>
        <authorList>
            <consortium name="Tribolium Genome Sequencing Consortium"/>
            <person name="Richards S."/>
            <person name="Gibbs R.A."/>
            <person name="Weinstock G.M."/>
            <person name="Brown S.J."/>
            <person name="Denell R."/>
            <person name="Beeman R.W."/>
            <person name="Gibbs R."/>
            <person name="Beeman R.W."/>
            <person name="Brown S.J."/>
            <person name="Bucher G."/>
            <person name="Friedrich M."/>
            <person name="Grimmelikhuijzen C.J."/>
            <person name="Klingler M."/>
            <person name="Lorenzen M."/>
            <person name="Richards S."/>
            <person name="Roth S."/>
            <person name="Schroder R."/>
            <person name="Tautz D."/>
            <person name="Zdobnov E.M."/>
            <person name="Muzny D."/>
            <person name="Gibbs R.A."/>
            <person name="Weinstock G.M."/>
            <person name="Attaway T."/>
            <person name="Bell S."/>
            <person name="Buhay C.J."/>
            <person name="Chandrabose M.N."/>
            <person name="Chavez D."/>
            <person name="Clerk-Blankenburg K.P."/>
            <person name="Cree A."/>
            <person name="Dao M."/>
            <person name="Davis C."/>
            <person name="Chacko J."/>
            <person name="Dinh H."/>
            <person name="Dugan-Rocha S."/>
            <person name="Fowler G."/>
            <person name="Garner T.T."/>
            <person name="Garnes J."/>
            <person name="Gnirke A."/>
            <person name="Hawes A."/>
            <person name="Hernandez J."/>
            <person name="Hines S."/>
            <person name="Holder M."/>
            <person name="Hume J."/>
            <person name="Jhangiani S.N."/>
            <person name="Joshi V."/>
            <person name="Khan Z.M."/>
            <person name="Jackson L."/>
            <person name="Kovar C."/>
            <person name="Kowis A."/>
            <person name="Lee S."/>
            <person name="Lewis L.R."/>
            <person name="Margolis J."/>
            <person name="Morgan M."/>
            <person name="Nazareth L.V."/>
            <person name="Nguyen N."/>
            <person name="Okwuonu G."/>
            <person name="Parker D."/>
            <person name="Richards S."/>
            <person name="Ruiz S.J."/>
            <person name="Santibanez J."/>
            <person name="Savard J."/>
            <person name="Scherer S.E."/>
            <person name="Schneider B."/>
            <person name="Sodergren E."/>
            <person name="Tautz D."/>
            <person name="Vattahil S."/>
            <person name="Villasana D."/>
            <person name="White C.S."/>
            <person name="Wright R."/>
            <person name="Park Y."/>
            <person name="Beeman R.W."/>
            <person name="Lord J."/>
            <person name="Oppert B."/>
            <person name="Lorenzen M."/>
            <person name="Brown S."/>
            <person name="Wang L."/>
            <person name="Savard J."/>
            <person name="Tautz D."/>
            <person name="Richards S."/>
            <person name="Weinstock G."/>
            <person name="Gibbs R.A."/>
            <person name="Liu Y."/>
            <person name="Worley K."/>
            <person name="Weinstock G."/>
            <person name="Elsik C.G."/>
            <person name="Reese J.T."/>
            <person name="Elhaik E."/>
            <person name="Landan G."/>
            <person name="Graur D."/>
            <person name="Arensburger P."/>
            <person name="Atkinson P."/>
            <person name="Beeman R.W."/>
            <person name="Beidler J."/>
            <person name="Brown S.J."/>
            <person name="Demuth J.P."/>
            <person name="Drury D.W."/>
            <person name="Du Y.Z."/>
            <person name="Fujiwara H."/>
            <person name="Lorenzen M."/>
            <person name="Maselli V."/>
            <person name="Osanai M."/>
            <person name="Park Y."/>
            <person name="Robertson H.M."/>
            <person name="Tu Z."/>
            <person name="Wang J.J."/>
            <person name="Wang S."/>
            <person name="Richards S."/>
            <person name="Song H."/>
            <person name="Zhang L."/>
            <person name="Sodergren E."/>
            <person name="Werner D."/>
            <person name="Stanke M."/>
            <person name="Morgenstern B."/>
            <person name="Solovyev V."/>
            <person name="Kosarev P."/>
            <person name="Brown G."/>
            <person name="Chen H.C."/>
            <person name="Ermolaeva O."/>
            <person name="Hlavina W."/>
            <person name="Kapustin Y."/>
            <person name="Kiryutin B."/>
            <person name="Kitts P."/>
            <person name="Maglott D."/>
            <person name="Pruitt K."/>
            <person name="Sapojnikov V."/>
            <person name="Souvorov A."/>
            <person name="Mackey A.J."/>
            <person name="Waterhouse R.M."/>
            <person name="Wyder S."/>
            <person name="Zdobnov E.M."/>
            <person name="Zdobnov E.M."/>
            <person name="Wyder S."/>
            <person name="Kriventseva E.V."/>
            <person name="Kadowaki T."/>
            <person name="Bork P."/>
            <person name="Aranda M."/>
            <person name="Bao R."/>
            <person name="Beermann A."/>
            <person name="Berns N."/>
            <person name="Bolognesi R."/>
            <person name="Bonneton F."/>
            <person name="Bopp D."/>
            <person name="Brown S.J."/>
            <person name="Bucher G."/>
            <person name="Butts T."/>
            <person name="Chaumot A."/>
            <person name="Denell R.E."/>
            <person name="Ferrier D.E."/>
            <person name="Friedrich M."/>
            <person name="Gordon C.M."/>
            <person name="Jindra M."/>
            <person name="Klingler M."/>
            <person name="Lan Q."/>
            <person name="Lattorff H.M."/>
            <person name="Laudet V."/>
            <person name="von Levetsow C."/>
            <person name="Liu Z."/>
            <person name="Lutz R."/>
            <person name="Lynch J.A."/>
            <person name="da Fonseca R.N."/>
            <person name="Posnien N."/>
            <person name="Reuter R."/>
            <person name="Roth S."/>
            <person name="Savard J."/>
            <person name="Schinko J.B."/>
            <person name="Schmitt C."/>
            <person name="Schoppmeier M."/>
            <person name="Schroder R."/>
            <person name="Shippy T.D."/>
            <person name="Simonnet F."/>
            <person name="Marques-Souza H."/>
            <person name="Tautz D."/>
            <person name="Tomoyasu Y."/>
            <person name="Trauner J."/>
            <person name="Van der Zee M."/>
            <person name="Vervoort M."/>
            <person name="Wittkopp N."/>
            <person name="Wimmer E.A."/>
            <person name="Yang X."/>
            <person name="Jones A.K."/>
            <person name="Sattelle D.B."/>
            <person name="Ebert P.R."/>
            <person name="Nelson D."/>
            <person name="Scott J.G."/>
            <person name="Beeman R.W."/>
            <person name="Muthukrishnan S."/>
            <person name="Kramer K.J."/>
            <person name="Arakane Y."/>
            <person name="Beeman R.W."/>
            <person name="Zhu Q."/>
            <person name="Hogenkamp D."/>
            <person name="Dixit R."/>
            <person name="Oppert B."/>
            <person name="Jiang H."/>
            <person name="Zou Z."/>
            <person name="Marshall J."/>
            <person name="Elpidina E."/>
            <person name="Vinokurov K."/>
            <person name="Oppert C."/>
            <person name="Zou Z."/>
            <person name="Evans J."/>
            <person name="Lu Z."/>
            <person name="Zhao P."/>
            <person name="Sumathipala N."/>
            <person name="Altincicek B."/>
            <person name="Vilcinskas A."/>
            <person name="Williams M."/>
            <person name="Hultmark D."/>
            <person name="Hetru C."/>
            <person name="Jiang H."/>
            <person name="Grimmelikhuijzen C.J."/>
            <person name="Hauser F."/>
            <person name="Cazzamali G."/>
            <person name="Williamson M."/>
            <person name="Park Y."/>
            <person name="Li B."/>
            <person name="Tanaka Y."/>
            <person name="Predel R."/>
            <person name="Neupert S."/>
            <person name="Schachtner J."/>
            <person name="Verleyen P."/>
            <person name="Raible F."/>
            <person name="Bork P."/>
            <person name="Friedrich M."/>
            <person name="Walden K.K."/>
            <person name="Robertson H.M."/>
            <person name="Angeli S."/>
            <person name="Foret S."/>
            <person name="Bucher G."/>
            <person name="Schuetz S."/>
            <person name="Maleszka R."/>
            <person name="Wimmer E.A."/>
            <person name="Beeman R.W."/>
            <person name="Lorenzen M."/>
            <person name="Tomoyasu Y."/>
            <person name="Miller S.C."/>
            <person name="Grossmann D."/>
            <person name="Bucher G."/>
        </authorList>
    </citation>
    <scope>NUCLEOTIDE SEQUENCE [LARGE SCALE GENOMIC DNA]</scope>
    <source>
        <strain evidence="6 7">Georgia GA2</strain>
    </source>
</reference>
<feature type="transmembrane region" description="Helical" evidence="4">
    <location>
        <begin position="747"/>
        <end position="773"/>
    </location>
</feature>
<reference evidence="6 7" key="2">
    <citation type="journal article" date="2010" name="Nucleic Acids Res.">
        <title>BeetleBase in 2010: revisions to provide comprehensive genomic information for Tribolium castaneum.</title>
        <authorList>
            <person name="Kim H.S."/>
            <person name="Murphy T."/>
            <person name="Xia J."/>
            <person name="Caragea D."/>
            <person name="Park Y."/>
            <person name="Beeman R.W."/>
            <person name="Lorenzen M.D."/>
            <person name="Butcher S."/>
            <person name="Manak J.R."/>
            <person name="Brown S.J."/>
        </authorList>
    </citation>
    <scope>GENOME REANNOTATION</scope>
    <source>
        <strain evidence="6 7">Georgia GA2</strain>
    </source>
</reference>
<dbReference type="GO" id="GO:0008194">
    <property type="term" value="F:UDP-glycosyltransferase activity"/>
    <property type="evidence" value="ECO:0000318"/>
    <property type="project" value="GO_Central"/>
</dbReference>
<evidence type="ECO:0000256" key="4">
    <source>
        <dbReference type="SAM" id="Phobius"/>
    </source>
</evidence>
<keyword evidence="2" id="KW-0328">Glycosyltransferase</keyword>
<evidence type="ECO:0000256" key="5">
    <source>
        <dbReference type="SAM" id="SignalP"/>
    </source>
</evidence>
<dbReference type="Pfam" id="PF00201">
    <property type="entry name" value="UDPGT"/>
    <property type="match status" value="2"/>
</dbReference>
<dbReference type="SUPFAM" id="SSF53756">
    <property type="entry name" value="UDP-Glycosyltransferase/glycogen phosphorylase"/>
    <property type="match status" value="2"/>
</dbReference>
<protein>
    <submittedName>
        <fullName evidence="6">UDP-glucuronosyltransferase 1-7-like Protein</fullName>
    </submittedName>
</protein>
<proteinExistence type="inferred from homology"/>
<dbReference type="CDD" id="cd03784">
    <property type="entry name" value="GT1_Gtf-like"/>
    <property type="match status" value="1"/>
</dbReference>
<evidence type="ECO:0000313" key="7">
    <source>
        <dbReference type="Proteomes" id="UP000007266"/>
    </source>
</evidence>
<dbReference type="STRING" id="7070.A0A139WIW7"/>
<dbReference type="InterPro" id="IPR035595">
    <property type="entry name" value="UDP_glycos_trans_CS"/>
</dbReference>
<accession>A0A139WIW7</accession>
<keyword evidence="4" id="KW-1133">Transmembrane helix</keyword>
<dbReference type="FunCoup" id="A0A139WIW7">
    <property type="interactions" value="179"/>
</dbReference>
<comment type="similarity">
    <text evidence="1">Belongs to the UDP-glycosyltransferase family.</text>
</comment>